<dbReference type="Gene3D" id="3.40.50.410">
    <property type="entry name" value="von Willebrand factor, type A domain"/>
    <property type="match status" value="1"/>
</dbReference>
<organism evidence="14 15">
    <name type="scientific">Durusdinium trenchii</name>
    <dbReference type="NCBI Taxonomy" id="1381693"/>
    <lineage>
        <taxon>Eukaryota</taxon>
        <taxon>Sar</taxon>
        <taxon>Alveolata</taxon>
        <taxon>Dinophyceae</taxon>
        <taxon>Suessiales</taxon>
        <taxon>Symbiodiniaceae</taxon>
        <taxon>Durusdinium</taxon>
    </lineage>
</organism>
<comment type="subcellular location">
    <subcellularLocation>
        <location evidence="1">Endoplasmic reticulum membrane</location>
        <topology evidence="1">Multi-pass membrane protein</topology>
    </subcellularLocation>
</comment>
<keyword evidence="10 14" id="KW-0675">Receptor</keyword>
<evidence type="ECO:0000256" key="2">
    <source>
        <dbReference type="ARBA" id="ARBA00010120"/>
    </source>
</evidence>
<feature type="transmembrane region" description="Helical" evidence="12">
    <location>
        <begin position="86"/>
        <end position="103"/>
    </location>
</feature>
<keyword evidence="6" id="KW-0931">ER-Golgi transport</keyword>
<dbReference type="InterPro" id="IPR000133">
    <property type="entry name" value="ER_ret_rcpt"/>
</dbReference>
<evidence type="ECO:0000256" key="5">
    <source>
        <dbReference type="ARBA" id="ARBA00022824"/>
    </source>
</evidence>
<evidence type="ECO:0000256" key="3">
    <source>
        <dbReference type="ARBA" id="ARBA00022448"/>
    </source>
</evidence>
<evidence type="ECO:0000259" key="13">
    <source>
        <dbReference type="PROSITE" id="PS50234"/>
    </source>
</evidence>
<dbReference type="CDD" id="cd00198">
    <property type="entry name" value="vWFA"/>
    <property type="match status" value="1"/>
</dbReference>
<dbReference type="InterPro" id="IPR045427">
    <property type="entry name" value="MoxR"/>
</dbReference>
<feature type="transmembrane region" description="Helical" evidence="12">
    <location>
        <begin position="250"/>
        <end position="271"/>
    </location>
</feature>
<feature type="compositionally biased region" description="Polar residues" evidence="11">
    <location>
        <begin position="848"/>
        <end position="859"/>
    </location>
</feature>
<feature type="compositionally biased region" description="Basic and acidic residues" evidence="11">
    <location>
        <begin position="830"/>
        <end position="847"/>
    </location>
</feature>
<reference evidence="14 15" key="1">
    <citation type="submission" date="2024-02" db="EMBL/GenBank/DDBJ databases">
        <authorList>
            <person name="Chen Y."/>
            <person name="Shah S."/>
            <person name="Dougan E. K."/>
            <person name="Thang M."/>
            <person name="Chan C."/>
        </authorList>
    </citation>
    <scope>NUCLEOTIDE SEQUENCE [LARGE SCALE GENOMIC DNA]</scope>
</reference>
<dbReference type="Gene3D" id="3.40.50.300">
    <property type="entry name" value="P-loop containing nucleotide triphosphate hydrolases"/>
    <property type="match status" value="1"/>
</dbReference>
<evidence type="ECO:0000256" key="1">
    <source>
        <dbReference type="ARBA" id="ARBA00004477"/>
    </source>
</evidence>
<dbReference type="PROSITE" id="PS50234">
    <property type="entry name" value="VWFA"/>
    <property type="match status" value="1"/>
</dbReference>
<evidence type="ECO:0000256" key="7">
    <source>
        <dbReference type="ARBA" id="ARBA00022927"/>
    </source>
</evidence>
<feature type="compositionally biased region" description="Basic and acidic residues" evidence="11">
    <location>
        <begin position="786"/>
        <end position="804"/>
    </location>
</feature>
<keyword evidence="15" id="KW-1185">Reference proteome</keyword>
<evidence type="ECO:0000256" key="11">
    <source>
        <dbReference type="SAM" id="MobiDB-lite"/>
    </source>
</evidence>
<feature type="transmembrane region" description="Helical" evidence="12">
    <location>
        <begin position="160"/>
        <end position="176"/>
    </location>
</feature>
<keyword evidence="9 12" id="KW-0472">Membrane</keyword>
<dbReference type="InterPro" id="IPR002035">
    <property type="entry name" value="VWF_A"/>
</dbReference>
<evidence type="ECO:0000313" key="14">
    <source>
        <dbReference type="EMBL" id="CAK9010762.1"/>
    </source>
</evidence>
<keyword evidence="7" id="KW-0653">Protein transport</keyword>
<accession>A0ABP0J8Z8</accession>
<proteinExistence type="inferred from homology"/>
<keyword evidence="5" id="KW-0256">Endoplasmic reticulum</keyword>
<gene>
    <name evidence="14" type="ORF">SCF082_LOCUS10810</name>
</gene>
<dbReference type="SMART" id="SM00327">
    <property type="entry name" value="VWA"/>
    <property type="match status" value="1"/>
</dbReference>
<keyword evidence="8 12" id="KW-1133">Transmembrane helix</keyword>
<comment type="caution">
    <text evidence="14">The sequence shown here is derived from an EMBL/GenBank/DDBJ whole genome shotgun (WGS) entry which is preliminary data.</text>
</comment>
<evidence type="ECO:0000313" key="15">
    <source>
        <dbReference type="Proteomes" id="UP001642464"/>
    </source>
</evidence>
<evidence type="ECO:0000256" key="6">
    <source>
        <dbReference type="ARBA" id="ARBA00022892"/>
    </source>
</evidence>
<dbReference type="Proteomes" id="UP001642464">
    <property type="component" value="Unassembled WGS sequence"/>
</dbReference>
<name>A0ABP0J8Z8_9DINO</name>
<evidence type="ECO:0000256" key="8">
    <source>
        <dbReference type="ARBA" id="ARBA00022989"/>
    </source>
</evidence>
<dbReference type="InterPro" id="IPR036465">
    <property type="entry name" value="vWFA_dom_sf"/>
</dbReference>
<dbReference type="Pfam" id="PF13768">
    <property type="entry name" value="VWA_3"/>
    <property type="match status" value="1"/>
</dbReference>
<keyword evidence="3" id="KW-0813">Transport</keyword>
<evidence type="ECO:0000256" key="9">
    <source>
        <dbReference type="ARBA" id="ARBA00023136"/>
    </source>
</evidence>
<protein>
    <submittedName>
        <fullName evidence="14">ER lumen protein-retaining receptor</fullName>
    </submittedName>
</protein>
<feature type="transmembrane region" description="Helical" evidence="12">
    <location>
        <begin position="115"/>
        <end position="139"/>
    </location>
</feature>
<comment type="similarity">
    <text evidence="2">Belongs to the ERD2 family.</text>
</comment>
<dbReference type="SUPFAM" id="SSF52540">
    <property type="entry name" value="P-loop containing nucleoside triphosphate hydrolases"/>
    <property type="match status" value="1"/>
</dbReference>
<evidence type="ECO:0000256" key="10">
    <source>
        <dbReference type="ARBA" id="ARBA00023170"/>
    </source>
</evidence>
<dbReference type="SUPFAM" id="SSF53300">
    <property type="entry name" value="vWA-like"/>
    <property type="match status" value="1"/>
</dbReference>
<evidence type="ECO:0000256" key="12">
    <source>
        <dbReference type="SAM" id="Phobius"/>
    </source>
</evidence>
<dbReference type="InterPro" id="IPR041538">
    <property type="entry name" value="RavA-like_AAA_lid"/>
</dbReference>
<feature type="transmembrane region" description="Helical" evidence="12">
    <location>
        <begin position="218"/>
        <end position="238"/>
    </location>
</feature>
<dbReference type="InterPro" id="IPR027417">
    <property type="entry name" value="P-loop_NTPase"/>
</dbReference>
<dbReference type="Pfam" id="PF17868">
    <property type="entry name" value="AAA_lid_8"/>
    <property type="match status" value="1"/>
</dbReference>
<keyword evidence="4 12" id="KW-0812">Transmembrane</keyword>
<dbReference type="Pfam" id="PF20030">
    <property type="entry name" value="bpMoxR"/>
    <property type="match status" value="1"/>
</dbReference>
<feature type="compositionally biased region" description="Polar residues" evidence="11">
    <location>
        <begin position="749"/>
        <end position="760"/>
    </location>
</feature>
<evidence type="ECO:0000256" key="4">
    <source>
        <dbReference type="ARBA" id="ARBA00022692"/>
    </source>
</evidence>
<feature type="transmembrane region" description="Helical" evidence="12">
    <location>
        <begin position="51"/>
        <end position="74"/>
    </location>
</feature>
<feature type="compositionally biased region" description="Polar residues" evidence="11">
    <location>
        <begin position="805"/>
        <end position="816"/>
    </location>
</feature>
<dbReference type="EMBL" id="CAXAMM010006343">
    <property type="protein sequence ID" value="CAK9010762.1"/>
    <property type="molecule type" value="Genomic_DNA"/>
</dbReference>
<sequence length="1171" mass="129808">MERVKDVVDSLRNPGRRKEFVQRNRLNIILYVTGGALVLFVYHVLSDGDFSFLLTLGSLTRFFAFLMLVVKFRTEKLCNGVSLKTLELYAIVFAARLCSILFYEGYLPFDSSGDWLYQVVEVLSLITVGFLIFTVAVTFKSSYNANEDGFGKIKGIPTQFGPVVLIGPCLVLAILLHPSLNRNFFTDIAWTFALYLETVAILPQFYMLQKSNRAVEPWVSHFVFAIGLSRMFSFVFWASSYHELSDKHSIGITGGWVGLFVLFCQLVHIVVMGEFCYHYLKSAVEQSPLVLPGLQVLRLRASRARPGKRLRESPVSFGGEQIAIPKSLAMRLSRRRLAAGCPRWRVRALSTSATREGQGIAPLMREAGLDERLAALKTASRSLRVLQASLDEHVVGHKDVKRAMLLGLLAKEHVYVEGQPGIAKTLMSEIISQSTGLEPFFHQMHRDTRLAELVGESIVVRSRDESSGGEVIRQDILPGGILTAEIAILDDISRAPGEALNVLLRILNERKFGNSSERLPLFSAIASSNPASDDAYFAEPLDPANLDRFTLQIKADGLIQSGDWEAAERVIDMYGLSQADVEDMEVRSIGREAVLTACGLVPHVLLGEPPKQALLSLLRVLRNDYNLDESNSLLSDRAFLVKAVRILKANAVLSGRYFCEPEDLRVLRFLTTFRVPAHVHEQIEDIIERVLAELQPEDRPPNPPPNDPDATGSRPGAGTPTPAPEGGGEPEQDQDAPKNPTARPPQPPQSSDSEGPSGAQQGDPDEEHVTRDDPFAGPPQPPSGGRESDVNKETPDTDRHEESSTRQSPKGPQQQASRDRNEEQQAAGGAEDRADDNHDSEERRANPEQDTSSMGNTSSKNRRLRQIVDTHNVEPLMRCLRGRIERGAANELPHDGGQPRGWAAGRSMHELVDFDATELAMWFDVPSPRLPRSQRRSRIGGGGRLAIVRDTSSSMEGLWADWSSLVCARVLELARRNRMRVGYVEFDTKASKFVGENGAFFSRNYDELLARSSRVACQGNTNYERALRTTLLEFERASAISGRSGRALALNREGNEQHILFITDGRPTAGDKSVRRQIQAAKAQGVSAHTIFIGYERCPAALDEISNETKGSRFAAFYDSTKEGVVLVDRRQVDENKEFFDTRGAAGAELHKLNRLSKIPSLFQTYVAAQD</sequence>
<feature type="domain" description="VWFA" evidence="13">
    <location>
        <begin position="944"/>
        <end position="1143"/>
    </location>
</feature>
<feature type="transmembrane region" description="Helical" evidence="12">
    <location>
        <begin position="26"/>
        <end position="45"/>
    </location>
</feature>
<feature type="region of interest" description="Disordered" evidence="11">
    <location>
        <begin position="695"/>
        <end position="867"/>
    </location>
</feature>
<dbReference type="Pfam" id="PF00810">
    <property type="entry name" value="ER_lumen_recept"/>
    <property type="match status" value="1"/>
</dbReference>
<dbReference type="PANTHER" id="PTHR10585">
    <property type="entry name" value="ER LUMEN PROTEIN RETAINING RECEPTOR"/>
    <property type="match status" value="1"/>
</dbReference>